<dbReference type="InterPro" id="IPR000878">
    <property type="entry name" value="4pyrrol_Mease"/>
</dbReference>
<keyword evidence="3" id="KW-0378">Hydrolase</keyword>
<organism evidence="3 4">
    <name type="scientific">Candidatus Avacidaminococcus intestinavium</name>
    <dbReference type="NCBI Taxonomy" id="2840684"/>
    <lineage>
        <taxon>Bacteria</taxon>
        <taxon>Bacillati</taxon>
        <taxon>Bacillota</taxon>
        <taxon>Negativicutes</taxon>
        <taxon>Acidaminococcales</taxon>
        <taxon>Acidaminococcaceae</taxon>
        <taxon>Acidaminococcaceae incertae sedis</taxon>
        <taxon>Candidatus Avacidaminococcus</taxon>
    </lineage>
</organism>
<dbReference type="Pfam" id="PF00590">
    <property type="entry name" value="TP_methylase"/>
    <property type="match status" value="1"/>
</dbReference>
<dbReference type="CDD" id="cd11528">
    <property type="entry name" value="NTP-PPase_MazG_Nterm"/>
    <property type="match status" value="1"/>
</dbReference>
<dbReference type="PANTHER" id="PTHR30522:SF0">
    <property type="entry name" value="NUCLEOSIDE TRIPHOSPHATE PYROPHOSPHOHYDROLASE"/>
    <property type="match status" value="1"/>
</dbReference>
<comment type="caution">
    <text evidence="3">The sequence shown here is derived from an EMBL/GenBank/DDBJ whole genome shotgun (WGS) entry which is preliminary data.</text>
</comment>
<dbReference type="GO" id="GO:0046081">
    <property type="term" value="P:dUTP catabolic process"/>
    <property type="evidence" value="ECO:0007669"/>
    <property type="project" value="TreeGrafter"/>
</dbReference>
<dbReference type="Gene3D" id="1.10.287.1080">
    <property type="entry name" value="MazG-like"/>
    <property type="match status" value="2"/>
</dbReference>
<evidence type="ECO:0000313" key="4">
    <source>
        <dbReference type="Proteomes" id="UP000824099"/>
    </source>
</evidence>
<feature type="domain" description="NTP pyrophosphohydrolase MazG-like" evidence="2">
    <location>
        <begin position="386"/>
        <end position="445"/>
    </location>
</feature>
<dbReference type="Proteomes" id="UP000824099">
    <property type="component" value="Unassembled WGS sequence"/>
</dbReference>
<evidence type="ECO:0000259" key="1">
    <source>
        <dbReference type="Pfam" id="PF00590"/>
    </source>
</evidence>
<dbReference type="SUPFAM" id="SSF101386">
    <property type="entry name" value="all-alpha NTP pyrophosphatases"/>
    <property type="match status" value="2"/>
</dbReference>
<protein>
    <submittedName>
        <fullName evidence="3">Nucleoside triphosphate pyrophosphohydrolase</fullName>
        <ecNumber evidence="3">3.6.1.9</ecNumber>
    </submittedName>
</protein>
<dbReference type="InterPro" id="IPR011551">
    <property type="entry name" value="NTP_PyrPHydrolase_MazG"/>
</dbReference>
<reference evidence="3" key="2">
    <citation type="journal article" date="2021" name="PeerJ">
        <title>Extensive microbial diversity within the chicken gut microbiome revealed by metagenomics and culture.</title>
        <authorList>
            <person name="Gilroy R."/>
            <person name="Ravi A."/>
            <person name="Getino M."/>
            <person name="Pursley I."/>
            <person name="Horton D.L."/>
            <person name="Alikhan N.F."/>
            <person name="Baker D."/>
            <person name="Gharbi K."/>
            <person name="Hall N."/>
            <person name="Watson M."/>
            <person name="Adriaenssens E.M."/>
            <person name="Foster-Nyarko E."/>
            <person name="Jarju S."/>
            <person name="Secka A."/>
            <person name="Antonio M."/>
            <person name="Oren A."/>
            <person name="Chaudhuri R.R."/>
            <person name="La Ragione R."/>
            <person name="Hildebrand F."/>
            <person name="Pallen M.J."/>
        </authorList>
    </citation>
    <scope>NUCLEOTIDE SEQUENCE</scope>
    <source>
        <strain evidence="3">CHK160-1198</strain>
    </source>
</reference>
<dbReference type="InterPro" id="IPR048011">
    <property type="entry name" value="NTP-PPase_MazG-like_C"/>
</dbReference>
<dbReference type="GO" id="GO:0046076">
    <property type="term" value="P:dTTP catabolic process"/>
    <property type="evidence" value="ECO:0007669"/>
    <property type="project" value="TreeGrafter"/>
</dbReference>
<dbReference type="PANTHER" id="PTHR30522">
    <property type="entry name" value="NUCLEOSIDE TRIPHOSPHATE PYROPHOSPHOHYDROLASE"/>
    <property type="match status" value="1"/>
</dbReference>
<dbReference type="GO" id="GO:0047429">
    <property type="term" value="F:nucleoside triphosphate diphosphatase activity"/>
    <property type="evidence" value="ECO:0007669"/>
    <property type="project" value="UniProtKB-EC"/>
</dbReference>
<sequence length="484" mass="54957">MMKLTIAGLGPGGANLLSVETMQALQNASTVILRTKLHPAVAALDKAGITYETCDAYYEDGKSFEEVYQKITEYVVAKARETDVLYAVPGSPLVAEKTVVMLRKAFSEDPSRLEILPSMSFLDLVYAKLHLDPINGLRIADASDTEALADAGRYPLVLTQVYSKFIAAELKINLMEVLSDETPVFFLHNLGLEDEVCRTIPLYELDRQEEIDHLTTVYIPKAAQVMDLNPLIDIVKVLREPGGCPWDRVQTHTSIRKGLVEETYELLEAIDNNDPTGMLEELGDILLQVVFHARIAEEDGFFTMQDVITVITDKLVYRHPHVFGTVEINDEETVIDRWEQLKALEKKDRTKVLDGVSPGLPSLMRAYKLQSKAAKVGFDWPNLEGVLDKVVEEVNEIKEASLLKDQESIEWEIGDLLFALVNYIRHLELEPETALNRANNRFRQRFNYIEEKVQLSGKKWQDFSVEELEKWWQDAKKCDKLVKK</sequence>
<name>A0A9D1SKH1_9FIRM</name>
<dbReference type="InterPro" id="IPR004518">
    <property type="entry name" value="MazG-like_dom"/>
</dbReference>
<dbReference type="GO" id="GO:0006950">
    <property type="term" value="P:response to stress"/>
    <property type="evidence" value="ECO:0007669"/>
    <property type="project" value="UniProtKB-ARBA"/>
</dbReference>
<evidence type="ECO:0000313" key="3">
    <source>
        <dbReference type="EMBL" id="HIU63799.1"/>
    </source>
</evidence>
<gene>
    <name evidence="3" type="primary">mazG</name>
    <name evidence="3" type="ORF">IAB06_01985</name>
</gene>
<dbReference type="InterPro" id="IPR035996">
    <property type="entry name" value="4pyrrol_Methylase_sf"/>
</dbReference>
<dbReference type="InterPro" id="IPR014777">
    <property type="entry name" value="4pyrrole_Mease_sub1"/>
</dbReference>
<dbReference type="GO" id="GO:0046047">
    <property type="term" value="P:TTP catabolic process"/>
    <property type="evidence" value="ECO:0007669"/>
    <property type="project" value="TreeGrafter"/>
</dbReference>
<dbReference type="EMBL" id="DVNI01000029">
    <property type="protein sequence ID" value="HIU63799.1"/>
    <property type="molecule type" value="Genomic_DNA"/>
</dbReference>
<dbReference type="FunFam" id="1.10.287.1080:FF:000003">
    <property type="entry name" value="Nucleoside triphosphate pyrophosphohydrolase"/>
    <property type="match status" value="1"/>
</dbReference>
<dbReference type="NCBIfam" id="TIGR00444">
    <property type="entry name" value="mazG"/>
    <property type="match status" value="1"/>
</dbReference>
<dbReference type="CDD" id="cd11529">
    <property type="entry name" value="NTP-PPase_MazG_Cterm"/>
    <property type="match status" value="1"/>
</dbReference>
<reference evidence="3" key="1">
    <citation type="submission" date="2020-10" db="EMBL/GenBank/DDBJ databases">
        <authorList>
            <person name="Gilroy R."/>
        </authorList>
    </citation>
    <scope>NUCLEOTIDE SEQUENCE</scope>
    <source>
        <strain evidence="3">CHK160-1198</strain>
    </source>
</reference>
<feature type="domain" description="Tetrapyrrole methylase" evidence="1">
    <location>
        <begin position="3"/>
        <end position="205"/>
    </location>
</feature>
<dbReference type="EC" id="3.6.1.9" evidence="3"/>
<accession>A0A9D1SKH1</accession>
<dbReference type="GO" id="GO:0046061">
    <property type="term" value="P:dATP catabolic process"/>
    <property type="evidence" value="ECO:0007669"/>
    <property type="project" value="TreeGrafter"/>
</dbReference>
<dbReference type="GO" id="GO:0046052">
    <property type="term" value="P:UTP catabolic process"/>
    <property type="evidence" value="ECO:0007669"/>
    <property type="project" value="TreeGrafter"/>
</dbReference>
<evidence type="ECO:0000259" key="2">
    <source>
        <dbReference type="Pfam" id="PF03819"/>
    </source>
</evidence>
<dbReference type="InterPro" id="IPR024180">
    <property type="entry name" value="Tetrapyrrole_Mease/MazG_pred"/>
</dbReference>
<dbReference type="GO" id="GO:0008168">
    <property type="term" value="F:methyltransferase activity"/>
    <property type="evidence" value="ECO:0007669"/>
    <property type="project" value="InterPro"/>
</dbReference>
<dbReference type="Pfam" id="PF03819">
    <property type="entry name" value="MazG"/>
    <property type="match status" value="2"/>
</dbReference>
<proteinExistence type="predicted"/>
<dbReference type="GO" id="GO:0006203">
    <property type="term" value="P:dGTP catabolic process"/>
    <property type="evidence" value="ECO:0007669"/>
    <property type="project" value="TreeGrafter"/>
</dbReference>
<dbReference type="AlphaFoldDB" id="A0A9D1SKH1"/>
<dbReference type="InterPro" id="IPR048015">
    <property type="entry name" value="NTP-PPase_MazG-like_N"/>
</dbReference>
<dbReference type="CDD" id="cd11723">
    <property type="entry name" value="YabN_N_like"/>
    <property type="match status" value="1"/>
</dbReference>
<dbReference type="SUPFAM" id="SSF53790">
    <property type="entry name" value="Tetrapyrrole methylase"/>
    <property type="match status" value="1"/>
</dbReference>
<dbReference type="NCBIfam" id="NF007113">
    <property type="entry name" value="PRK09562.1"/>
    <property type="match status" value="1"/>
</dbReference>
<dbReference type="Gene3D" id="3.40.1010.10">
    <property type="entry name" value="Cobalt-precorrin-4 Transmethylase, Domain 1"/>
    <property type="match status" value="1"/>
</dbReference>
<feature type="domain" description="NTP pyrophosphohydrolase MazG-like" evidence="2">
    <location>
        <begin position="250"/>
        <end position="323"/>
    </location>
</feature>
<dbReference type="FunFam" id="1.10.287.1080:FF:000001">
    <property type="entry name" value="Nucleoside triphosphate pyrophosphohydrolase"/>
    <property type="match status" value="1"/>
</dbReference>
<dbReference type="PIRSF" id="PIRSF002845">
    <property type="entry name" value="Ttrprl_mtas_MazG"/>
    <property type="match status" value="1"/>
</dbReference>
<dbReference type="InterPro" id="IPR035013">
    <property type="entry name" value="YabN_N"/>
</dbReference>